<feature type="transmembrane region" description="Helical" evidence="1">
    <location>
        <begin position="78"/>
        <end position="98"/>
    </location>
</feature>
<dbReference type="Proteomes" id="UP000253209">
    <property type="component" value="Unassembled WGS sequence"/>
</dbReference>
<protein>
    <submittedName>
        <fullName evidence="2">Uncharacterized protein</fullName>
    </submittedName>
</protein>
<organism evidence="2 3">
    <name type="scientific">Mucilaginibacter hurinus</name>
    <dbReference type="NCBI Taxonomy" id="2201324"/>
    <lineage>
        <taxon>Bacteria</taxon>
        <taxon>Pseudomonadati</taxon>
        <taxon>Bacteroidota</taxon>
        <taxon>Sphingobacteriia</taxon>
        <taxon>Sphingobacteriales</taxon>
        <taxon>Sphingobacteriaceae</taxon>
        <taxon>Mucilaginibacter</taxon>
    </lineage>
</organism>
<evidence type="ECO:0000313" key="3">
    <source>
        <dbReference type="Proteomes" id="UP000253209"/>
    </source>
</evidence>
<dbReference type="AlphaFoldDB" id="A0A367GPY1"/>
<accession>A0A367GPY1</accession>
<feature type="transmembrane region" description="Helical" evidence="1">
    <location>
        <begin position="16"/>
        <end position="42"/>
    </location>
</feature>
<keyword evidence="1" id="KW-1133">Transmembrane helix</keyword>
<sequence length="121" mass="13500">MFQIYCQLELTDLEDIIVWICLGALPVFFTLVYIGGGILYSAGGNFIKVFVVNSVMLYIILAVNLTFIFIPFDEFVDNYILLGSIGVCSYLLALIMYLKFLGGPDTVVHHRPKKAPKVISA</sequence>
<comment type="caution">
    <text evidence="2">The sequence shown here is derived from an EMBL/GenBank/DDBJ whole genome shotgun (WGS) entry which is preliminary data.</text>
</comment>
<evidence type="ECO:0000256" key="1">
    <source>
        <dbReference type="SAM" id="Phobius"/>
    </source>
</evidence>
<dbReference type="EMBL" id="QGDC01000004">
    <property type="protein sequence ID" value="RCH55138.1"/>
    <property type="molecule type" value="Genomic_DNA"/>
</dbReference>
<name>A0A367GPY1_9SPHI</name>
<dbReference type="RefSeq" id="WP_114004761.1">
    <property type="nucleotide sequence ID" value="NZ_QGDC01000004.1"/>
</dbReference>
<reference evidence="2 3" key="1">
    <citation type="submission" date="2018-05" db="EMBL/GenBank/DDBJ databases">
        <title>Mucilaginibacter hurinus sp. nov., isolated from briquette warehouse soil.</title>
        <authorList>
            <person name="Choi L."/>
        </authorList>
    </citation>
    <scope>NUCLEOTIDE SEQUENCE [LARGE SCALE GENOMIC DNA]</scope>
    <source>
        <strain evidence="2 3">ZR32</strain>
    </source>
</reference>
<keyword evidence="1" id="KW-0472">Membrane</keyword>
<feature type="transmembrane region" description="Helical" evidence="1">
    <location>
        <begin position="49"/>
        <end position="72"/>
    </location>
</feature>
<keyword evidence="3" id="KW-1185">Reference proteome</keyword>
<evidence type="ECO:0000313" key="2">
    <source>
        <dbReference type="EMBL" id="RCH55138.1"/>
    </source>
</evidence>
<gene>
    <name evidence="2" type="ORF">DJ568_08075</name>
</gene>
<proteinExistence type="predicted"/>
<keyword evidence="1" id="KW-0812">Transmembrane</keyword>